<dbReference type="Proteomes" id="UP000091857">
    <property type="component" value="Chromosome 5"/>
</dbReference>
<accession>A0ACB7HQD7</accession>
<organism evidence="1 2">
    <name type="scientific">Manihot esculenta</name>
    <name type="common">Cassava</name>
    <name type="synonym">Jatropha manihot</name>
    <dbReference type="NCBI Taxonomy" id="3983"/>
    <lineage>
        <taxon>Eukaryota</taxon>
        <taxon>Viridiplantae</taxon>
        <taxon>Streptophyta</taxon>
        <taxon>Embryophyta</taxon>
        <taxon>Tracheophyta</taxon>
        <taxon>Spermatophyta</taxon>
        <taxon>Magnoliopsida</taxon>
        <taxon>eudicotyledons</taxon>
        <taxon>Gunneridae</taxon>
        <taxon>Pentapetalae</taxon>
        <taxon>rosids</taxon>
        <taxon>fabids</taxon>
        <taxon>Malpighiales</taxon>
        <taxon>Euphorbiaceae</taxon>
        <taxon>Crotonoideae</taxon>
        <taxon>Manihoteae</taxon>
        <taxon>Manihot</taxon>
    </lineage>
</organism>
<evidence type="ECO:0000313" key="2">
    <source>
        <dbReference type="Proteomes" id="UP000091857"/>
    </source>
</evidence>
<proteinExistence type="predicted"/>
<dbReference type="EMBL" id="CM004391">
    <property type="protein sequence ID" value="KAG8655009.1"/>
    <property type="molecule type" value="Genomic_DNA"/>
</dbReference>
<gene>
    <name evidence="1" type="ORF">MANES_05G202960v8</name>
</gene>
<protein>
    <submittedName>
        <fullName evidence="1">Uncharacterized protein</fullName>
    </submittedName>
</protein>
<comment type="caution">
    <text evidence="1">The sequence shown here is derived from an EMBL/GenBank/DDBJ whole genome shotgun (WGS) entry which is preliminary data.</text>
</comment>
<keyword evidence="2" id="KW-1185">Reference proteome</keyword>
<reference evidence="2" key="1">
    <citation type="journal article" date="2016" name="Nat. Biotechnol.">
        <title>Sequencing wild and cultivated cassava and related species reveals extensive interspecific hybridization and genetic diversity.</title>
        <authorList>
            <person name="Bredeson J.V."/>
            <person name="Lyons J.B."/>
            <person name="Prochnik S.E."/>
            <person name="Wu G.A."/>
            <person name="Ha C.M."/>
            <person name="Edsinger-Gonzales E."/>
            <person name="Grimwood J."/>
            <person name="Schmutz J."/>
            <person name="Rabbi I.Y."/>
            <person name="Egesi C."/>
            <person name="Nauluvula P."/>
            <person name="Lebot V."/>
            <person name="Ndunguru J."/>
            <person name="Mkamilo G."/>
            <person name="Bart R.S."/>
            <person name="Setter T.L."/>
            <person name="Gleadow R.M."/>
            <person name="Kulakow P."/>
            <person name="Ferguson M.E."/>
            <person name="Rounsley S."/>
            <person name="Rokhsar D.S."/>
        </authorList>
    </citation>
    <scope>NUCLEOTIDE SEQUENCE [LARGE SCALE GENOMIC DNA]</scope>
    <source>
        <strain evidence="2">cv. AM560-2</strain>
    </source>
</reference>
<sequence>METRKGKFCLYNVLATLSVLMMFFHLHQPTSQFEVSAENGQCSDPMLEMRSEIVGEELSTESSRRILQPTKYISVGILRADQAICGKDARGNSYSKSCLPPSSNGYSRGCSRIYKCRSD</sequence>
<evidence type="ECO:0000313" key="1">
    <source>
        <dbReference type="EMBL" id="KAG8655009.1"/>
    </source>
</evidence>
<name>A0ACB7HQD7_MANES</name>